<dbReference type="PATRIC" id="fig|279058.17.peg.3143"/>
<name>A0A127PSC4_9BURK</name>
<reference evidence="1 2" key="1">
    <citation type="submission" date="2015-11" db="EMBL/GenBank/DDBJ databases">
        <title>Exploring the genomic traits of fungus-feeding bacterial genus Collimonas.</title>
        <authorList>
            <person name="Song C."/>
            <person name="Schmidt R."/>
            <person name="de Jager V."/>
            <person name="Krzyzanowska D."/>
            <person name="Jongedijk E."/>
            <person name="Cankar K."/>
            <person name="Beekwilder J."/>
            <person name="van Veen A."/>
            <person name="de Boer W."/>
            <person name="van Veen J.A."/>
            <person name="Garbeva P."/>
        </authorList>
    </citation>
    <scope>NUCLEOTIDE SEQUENCE [LARGE SCALE GENOMIC DNA]</scope>
    <source>
        <strain evidence="1 2">Ter282</strain>
    </source>
</reference>
<accession>A0A127PSC4</accession>
<evidence type="ECO:0000313" key="2">
    <source>
        <dbReference type="Proteomes" id="UP000071778"/>
    </source>
</evidence>
<protein>
    <submittedName>
        <fullName evidence="1">Uncharacterized protein</fullName>
    </submittedName>
</protein>
<sequence length="227" mass="24765">MRELVQVERPDPIDGPRMMIRETAYNLCALAAQSLNVPVKPFPKAPGDYVSERTTIITDGSNYVRKIEHPYNENTDKMSPETGCEYRIEPSNQVDIAILNGGKMTTVSRDANGKWRTEDGVAAGGSLAAKKEDLSSYSDSFAVNGVKLRCLPASSGLISANETQALCVDGSDQALSTTDGNAMVLYSRIKPLGNDPRFPYVVIKEPLSLKQLDKVDGKIFDPATYTK</sequence>
<gene>
    <name evidence="1" type="ORF">CAter282_2886</name>
</gene>
<evidence type="ECO:0000313" key="1">
    <source>
        <dbReference type="EMBL" id="AMP10610.1"/>
    </source>
</evidence>
<organism evidence="1 2">
    <name type="scientific">Collimonas arenae</name>
    <dbReference type="NCBI Taxonomy" id="279058"/>
    <lineage>
        <taxon>Bacteria</taxon>
        <taxon>Pseudomonadati</taxon>
        <taxon>Pseudomonadota</taxon>
        <taxon>Betaproteobacteria</taxon>
        <taxon>Burkholderiales</taxon>
        <taxon>Oxalobacteraceae</taxon>
        <taxon>Collimonas</taxon>
    </lineage>
</organism>
<dbReference type="AlphaFoldDB" id="A0A127PSC4"/>
<dbReference type="EMBL" id="CP013235">
    <property type="protein sequence ID" value="AMP10610.1"/>
    <property type="molecule type" value="Genomic_DNA"/>
</dbReference>
<keyword evidence="2" id="KW-1185">Reference proteome</keyword>
<proteinExistence type="predicted"/>
<dbReference type="RefSeq" id="WP_128083078.1">
    <property type="nucleotide sequence ID" value="NZ_CP013233.1"/>
</dbReference>
<dbReference type="Proteomes" id="UP000071778">
    <property type="component" value="Chromosome"/>
</dbReference>